<organism evidence="2">
    <name type="scientific">uncultured marine virus</name>
    <dbReference type="NCBI Taxonomy" id="186617"/>
    <lineage>
        <taxon>Viruses</taxon>
        <taxon>environmental samples</taxon>
    </lineage>
</organism>
<feature type="region of interest" description="Disordered" evidence="1">
    <location>
        <begin position="118"/>
        <end position="138"/>
    </location>
</feature>
<dbReference type="EMBL" id="KR029585">
    <property type="protein sequence ID" value="AKH46693.1"/>
    <property type="molecule type" value="Genomic_DNA"/>
</dbReference>
<evidence type="ECO:0000313" key="2">
    <source>
        <dbReference type="EMBL" id="AKH46693.1"/>
    </source>
</evidence>
<name>A0A0F7L595_9VIRU</name>
<evidence type="ECO:0000256" key="1">
    <source>
        <dbReference type="SAM" id="MobiDB-lite"/>
    </source>
</evidence>
<accession>A0A0F7L595</accession>
<reference evidence="2" key="1">
    <citation type="journal article" date="2015" name="Front. Microbiol.">
        <title>Combining genomic sequencing methods to explore viral diversity and reveal potential virus-host interactions.</title>
        <authorList>
            <person name="Chow C.E."/>
            <person name="Winget D.M."/>
            <person name="White R.A.III."/>
            <person name="Hallam S.J."/>
            <person name="Suttle C.A."/>
        </authorList>
    </citation>
    <scope>NUCLEOTIDE SEQUENCE</scope>
    <source>
        <strain evidence="2">Anoxic2_1</strain>
    </source>
</reference>
<reference evidence="2" key="2">
    <citation type="submission" date="2015-03" db="EMBL/GenBank/DDBJ databases">
        <authorList>
            <person name="Chow C.-E.T."/>
            <person name="Winget D.M."/>
            <person name="White R.A.III."/>
            <person name="Hallam S.J."/>
            <person name="Suttle C.A."/>
        </authorList>
    </citation>
    <scope>NUCLEOTIDE SEQUENCE</scope>
    <source>
        <strain evidence="2">Anoxic2_1</strain>
    </source>
</reference>
<sequence length="138" mass="15085">MRRARDRPQNRAEHVARRPVLHRVEPVLVASVYPARVADITQIEIVVPLEMLKRPVAAFDEVIYIGHGTTIRLIARRVVDGSRLCRSGPRSSGGAARNVNAVPSALIWCVTFEMVPSGSTSPLSPVAIDPSARSSRRA</sequence>
<protein>
    <submittedName>
        <fullName evidence="2">Uncharacterized protein</fullName>
    </submittedName>
</protein>
<proteinExistence type="predicted"/>